<evidence type="ECO:0000256" key="1">
    <source>
        <dbReference type="ARBA" id="ARBA00005964"/>
    </source>
</evidence>
<dbReference type="PANTHER" id="PTHR43903">
    <property type="entry name" value="NEUROLIGIN"/>
    <property type="match status" value="1"/>
</dbReference>
<dbReference type="AlphaFoldDB" id="A0A1I8HYD0"/>
<proteinExistence type="inferred from homology"/>
<dbReference type="InterPro" id="IPR002018">
    <property type="entry name" value="CarbesteraseB"/>
</dbReference>
<dbReference type="WBParaSite" id="maker-uti_cns_0008868-snap-gene-0.8-mRNA-1">
    <property type="protein sequence ID" value="maker-uti_cns_0008868-snap-gene-0.8-mRNA-1"/>
    <property type="gene ID" value="maker-uti_cns_0008868-snap-gene-0.8"/>
</dbReference>
<sequence length="238" mass="26095">SGPIVSERKLPVVIFVHGESYEWGTGNAYDLSVFASYNQLVAISLNYRIGTLGFFATEDGSAKGNYALMDLRDAVQWVHANAAQFGGDPASITLMGHGYGAALVSLLMASKFAQGEPIFVLKIPYQSACTPKFDSSLGVQPCVTQPARGIAAHSADSPEQAHKRADTYAVIRTGTHSHRSVHFTVQVLALTAVNFTSRAKPRFQFSPKLMRLHLESSLGYGPLQSYLRRYEKSWLRPR</sequence>
<dbReference type="InterPro" id="IPR051093">
    <property type="entry name" value="Neuroligin/BSAL"/>
</dbReference>
<organism evidence="3 4">
    <name type="scientific">Macrostomum lignano</name>
    <dbReference type="NCBI Taxonomy" id="282301"/>
    <lineage>
        <taxon>Eukaryota</taxon>
        <taxon>Metazoa</taxon>
        <taxon>Spiralia</taxon>
        <taxon>Lophotrochozoa</taxon>
        <taxon>Platyhelminthes</taxon>
        <taxon>Rhabditophora</taxon>
        <taxon>Macrostomorpha</taxon>
        <taxon>Macrostomida</taxon>
        <taxon>Macrostomidae</taxon>
        <taxon>Macrostomum</taxon>
    </lineage>
</organism>
<dbReference type="InterPro" id="IPR029058">
    <property type="entry name" value="AB_hydrolase_fold"/>
</dbReference>
<evidence type="ECO:0000313" key="4">
    <source>
        <dbReference type="WBParaSite" id="maker-uti_cns_0008868-snap-gene-0.8-mRNA-1"/>
    </source>
</evidence>
<feature type="domain" description="Carboxylesterase type B" evidence="2">
    <location>
        <begin position="7"/>
        <end position="115"/>
    </location>
</feature>
<evidence type="ECO:0000313" key="3">
    <source>
        <dbReference type="Proteomes" id="UP000095280"/>
    </source>
</evidence>
<name>A0A1I8HYD0_9PLAT</name>
<dbReference type="Gene3D" id="3.40.50.1820">
    <property type="entry name" value="alpha/beta hydrolase"/>
    <property type="match status" value="1"/>
</dbReference>
<dbReference type="SUPFAM" id="SSF53474">
    <property type="entry name" value="alpha/beta-Hydrolases"/>
    <property type="match status" value="1"/>
</dbReference>
<dbReference type="Pfam" id="PF00135">
    <property type="entry name" value="COesterase"/>
    <property type="match status" value="1"/>
</dbReference>
<comment type="similarity">
    <text evidence="1">Belongs to the type-B carboxylesterase/lipase family.</text>
</comment>
<accession>A0A1I8HYD0</accession>
<evidence type="ECO:0000259" key="2">
    <source>
        <dbReference type="Pfam" id="PF00135"/>
    </source>
</evidence>
<reference evidence="4" key="1">
    <citation type="submission" date="2016-11" db="UniProtKB">
        <authorList>
            <consortium name="WormBaseParasite"/>
        </authorList>
    </citation>
    <scope>IDENTIFICATION</scope>
</reference>
<keyword evidence="3" id="KW-1185">Reference proteome</keyword>
<protein>
    <submittedName>
        <fullName evidence="4">COesterase domain-containing protein</fullName>
    </submittedName>
</protein>
<dbReference type="Proteomes" id="UP000095280">
    <property type="component" value="Unplaced"/>
</dbReference>